<organism evidence="4 5">
    <name type="scientific">Streptomyces mutomycini</name>
    <dbReference type="NCBI Taxonomy" id="284036"/>
    <lineage>
        <taxon>Bacteria</taxon>
        <taxon>Bacillati</taxon>
        <taxon>Actinomycetota</taxon>
        <taxon>Actinomycetes</taxon>
        <taxon>Kitasatosporales</taxon>
        <taxon>Streptomycetaceae</taxon>
        <taxon>Streptomyces</taxon>
    </lineage>
</organism>
<dbReference type="SUPFAM" id="SSF49384">
    <property type="entry name" value="Carbohydrate-binding domain"/>
    <property type="match status" value="1"/>
</dbReference>
<dbReference type="InterPro" id="IPR001919">
    <property type="entry name" value="CBD2"/>
</dbReference>
<evidence type="ECO:0000256" key="2">
    <source>
        <dbReference type="ARBA" id="ARBA00023326"/>
    </source>
</evidence>
<dbReference type="Proteomes" id="UP001596208">
    <property type="component" value="Unassembled WGS sequence"/>
</dbReference>
<evidence type="ECO:0000259" key="3">
    <source>
        <dbReference type="PROSITE" id="PS51173"/>
    </source>
</evidence>
<dbReference type="InterPro" id="IPR012291">
    <property type="entry name" value="CBM2_carb-bd_dom_sf"/>
</dbReference>
<keyword evidence="2" id="KW-0624">Polysaccharide degradation</keyword>
<dbReference type="RefSeq" id="WP_244167232.1">
    <property type="nucleotide sequence ID" value="NZ_JBHSKI010000007.1"/>
</dbReference>
<evidence type="ECO:0000256" key="1">
    <source>
        <dbReference type="ARBA" id="ARBA00022729"/>
    </source>
</evidence>
<name>A0ABW0B5K0_9ACTN</name>
<comment type="caution">
    <text evidence="4">The sequence shown here is derived from an EMBL/GenBank/DDBJ whole genome shotgun (WGS) entry which is preliminary data.</text>
</comment>
<dbReference type="Gene3D" id="2.60.40.290">
    <property type="match status" value="1"/>
</dbReference>
<dbReference type="EMBL" id="JBHSKI010000007">
    <property type="protein sequence ID" value="MFC5172560.1"/>
    <property type="molecule type" value="Genomic_DNA"/>
</dbReference>
<keyword evidence="2" id="KW-0119">Carbohydrate metabolism</keyword>
<feature type="domain" description="CBM2" evidence="3">
    <location>
        <begin position="1"/>
        <end position="76"/>
    </location>
</feature>
<sequence length="77" mass="7890">MSGWTLKFPLALGQTVTSDWNTDLTQGSNTITAANTSHNATIAPGASITLGYLAAHTGDSSPPPRFTLNGDACAVGR</sequence>
<reference evidence="5" key="1">
    <citation type="journal article" date="2019" name="Int. J. Syst. Evol. Microbiol.">
        <title>The Global Catalogue of Microorganisms (GCM) 10K type strain sequencing project: providing services to taxonomists for standard genome sequencing and annotation.</title>
        <authorList>
            <consortium name="The Broad Institute Genomics Platform"/>
            <consortium name="The Broad Institute Genome Sequencing Center for Infectious Disease"/>
            <person name="Wu L."/>
            <person name="Ma J."/>
        </authorList>
    </citation>
    <scope>NUCLEOTIDE SEQUENCE [LARGE SCALE GENOMIC DNA]</scope>
    <source>
        <strain evidence="5">CGMCC 4.1721</strain>
    </source>
</reference>
<accession>A0ABW0B5K0</accession>
<evidence type="ECO:0000313" key="5">
    <source>
        <dbReference type="Proteomes" id="UP001596208"/>
    </source>
</evidence>
<evidence type="ECO:0000313" key="4">
    <source>
        <dbReference type="EMBL" id="MFC5172560.1"/>
    </source>
</evidence>
<protein>
    <submittedName>
        <fullName evidence="4">Cellulose binding domain-containing protein</fullName>
    </submittedName>
</protein>
<gene>
    <name evidence="4" type="ORF">ACFPRK_18460</name>
</gene>
<dbReference type="PROSITE" id="PS51173">
    <property type="entry name" value="CBM2"/>
    <property type="match status" value="1"/>
</dbReference>
<proteinExistence type="predicted"/>
<dbReference type="SMART" id="SM00637">
    <property type="entry name" value="CBD_II"/>
    <property type="match status" value="1"/>
</dbReference>
<dbReference type="InterPro" id="IPR008965">
    <property type="entry name" value="CBM2/CBM3_carb-bd_dom_sf"/>
</dbReference>
<dbReference type="Pfam" id="PF00553">
    <property type="entry name" value="CBM_2"/>
    <property type="match status" value="1"/>
</dbReference>
<keyword evidence="1" id="KW-0732">Signal</keyword>
<keyword evidence="5" id="KW-1185">Reference proteome</keyword>